<protein>
    <submittedName>
        <fullName evidence="2">Uncharacterized protein</fullName>
    </submittedName>
</protein>
<dbReference type="AlphaFoldDB" id="A0A151GRU8"/>
<dbReference type="GeneID" id="63713612"/>
<proteinExistence type="predicted"/>
<dbReference type="EMBL" id="LAYC01000001">
    <property type="protein sequence ID" value="KYK59835.1"/>
    <property type="molecule type" value="Genomic_DNA"/>
</dbReference>
<dbReference type="InParanoid" id="A0A151GRU8"/>
<feature type="compositionally biased region" description="Low complexity" evidence="1">
    <location>
        <begin position="55"/>
        <end position="66"/>
    </location>
</feature>
<name>A0A151GRU8_DRECN</name>
<evidence type="ECO:0000313" key="2">
    <source>
        <dbReference type="EMBL" id="KYK59835.1"/>
    </source>
</evidence>
<evidence type="ECO:0000256" key="1">
    <source>
        <dbReference type="SAM" id="MobiDB-lite"/>
    </source>
</evidence>
<feature type="region of interest" description="Disordered" evidence="1">
    <location>
        <begin position="294"/>
        <end position="326"/>
    </location>
</feature>
<feature type="region of interest" description="Disordered" evidence="1">
    <location>
        <begin position="55"/>
        <end position="82"/>
    </location>
</feature>
<sequence>MASPPPQTSPNFSPVLSIRQLALTHCREKIFVTPLFWTNRQLELLRCSFSDAAPAAGPPTSTSSNGTGDGTAPQHNNTRTQENWRMADRAISILGLLADSNDPFIDRKDVRFYFNGRSRAILKCVLLLPRGDSDRPVPGAAPVVAFADHARLMALRSDVLSPNMLERRARNIAISLFKLRLKSITPKDPHHDPYIVALLIAVAQHQYIAALHQADTGQYEIGPLTFFPQVLFSSPDRDHVHHYTAEIPSSTLDQLNRPAVPPVEQISIPVQVTAIPYEPEGTLRARLFAAILPPRSQKREKQRHTQAKVPSTKQEAVEEDGTGWRPMKEAAVAACPSS</sequence>
<gene>
    <name evidence="2" type="ORF">DCS_00969</name>
</gene>
<dbReference type="RefSeq" id="XP_040659187.1">
    <property type="nucleotide sequence ID" value="XM_040798304.1"/>
</dbReference>
<feature type="compositionally biased region" description="Basic residues" evidence="1">
    <location>
        <begin position="296"/>
        <end position="306"/>
    </location>
</feature>
<organism evidence="2 3">
    <name type="scientific">Drechmeria coniospora</name>
    <name type="common">Nematophagous fungus</name>
    <name type="synonym">Meria coniospora</name>
    <dbReference type="NCBI Taxonomy" id="98403"/>
    <lineage>
        <taxon>Eukaryota</taxon>
        <taxon>Fungi</taxon>
        <taxon>Dikarya</taxon>
        <taxon>Ascomycota</taxon>
        <taxon>Pezizomycotina</taxon>
        <taxon>Sordariomycetes</taxon>
        <taxon>Hypocreomycetidae</taxon>
        <taxon>Hypocreales</taxon>
        <taxon>Ophiocordycipitaceae</taxon>
        <taxon>Drechmeria</taxon>
    </lineage>
</organism>
<comment type="caution">
    <text evidence="2">The sequence shown here is derived from an EMBL/GenBank/DDBJ whole genome shotgun (WGS) entry which is preliminary data.</text>
</comment>
<evidence type="ECO:0000313" key="3">
    <source>
        <dbReference type="Proteomes" id="UP000076580"/>
    </source>
</evidence>
<feature type="compositionally biased region" description="Polar residues" evidence="1">
    <location>
        <begin position="73"/>
        <end position="82"/>
    </location>
</feature>
<dbReference type="Proteomes" id="UP000076580">
    <property type="component" value="Chromosome 01"/>
</dbReference>
<keyword evidence="3" id="KW-1185">Reference proteome</keyword>
<reference evidence="2 3" key="1">
    <citation type="journal article" date="2016" name="Sci. Rep.">
        <title>Insights into Adaptations to a Near-Obligate Nematode Endoparasitic Lifestyle from the Finished Genome of Drechmeria coniospora.</title>
        <authorList>
            <person name="Zhang L."/>
            <person name="Zhou Z."/>
            <person name="Guo Q."/>
            <person name="Fokkens L."/>
            <person name="Miskei M."/>
            <person name="Pocsi I."/>
            <person name="Zhang W."/>
            <person name="Chen M."/>
            <person name="Wang L."/>
            <person name="Sun Y."/>
            <person name="Donzelli B.G."/>
            <person name="Gibson D.M."/>
            <person name="Nelson D.R."/>
            <person name="Luo J.G."/>
            <person name="Rep M."/>
            <person name="Liu H."/>
            <person name="Yang S."/>
            <person name="Wang J."/>
            <person name="Krasnoff S.B."/>
            <person name="Xu Y."/>
            <person name="Molnar I."/>
            <person name="Lin M."/>
        </authorList>
    </citation>
    <scope>NUCLEOTIDE SEQUENCE [LARGE SCALE GENOMIC DNA]</scope>
    <source>
        <strain evidence="2 3">ARSEF 6962</strain>
    </source>
</reference>
<accession>A0A151GRU8</accession>